<dbReference type="InterPro" id="IPR032098">
    <property type="entry name" value="Acyltransf_C"/>
</dbReference>
<dbReference type="PANTHER" id="PTHR10983">
    <property type="entry name" value="1-ACYLGLYCEROL-3-PHOSPHATE ACYLTRANSFERASE-RELATED"/>
    <property type="match status" value="1"/>
</dbReference>
<dbReference type="CDD" id="cd07990">
    <property type="entry name" value="LPLAT_LCLAT1-like"/>
    <property type="match status" value="1"/>
</dbReference>
<dbReference type="InterPro" id="IPR000626">
    <property type="entry name" value="Ubiquitin-like_dom"/>
</dbReference>
<comment type="caution">
    <text evidence="15">The sequence shown here is derived from an EMBL/GenBank/DDBJ whole genome shotgun (WGS) entry which is preliminary data.</text>
</comment>
<dbReference type="Proteomes" id="UP000663874">
    <property type="component" value="Unassembled WGS sequence"/>
</dbReference>
<comment type="similarity">
    <text evidence="1">In the N-terminal section; belongs to the ubiquitin family.</text>
</comment>
<sequence>MILIGSCFGFFFAVTPAVPFMLLNRRIYLRWCSFVMGYHLLMITCLLEDLLNIKTVITGDDLTNNKKRSLIILNHRTRLDWMFVWMLHSRYKILNQLKIVLKASLKHIPCLGWGCQHAGFLFLERVWTKDQHTMKSIISYYKSCQTPISLLIFPEGTNLDDNTKRKSNDYASKQTTHNRPYDYCLHPRTTGFAYLLNTMRADNMIDNVDDVTIAYEGNFPVTELDLLKGVVPKVVHFHVKRYPINDLPQEDEKIGQWLQDCWNEKENRLKEFYTKNQFDSPSKRFNNQEIESYVRFQRRLALILWILFILFWSYCLIAYIKIKLYVLIVCLFHWVIEAFANDKINQRVMQIFVRTLDDRTLTLNVQPDDTINEIKEIVEQREGIPADEQRLTLGGISLDDELTLNECRVEEESTLYVLLDLEGGGKKRKKKSYSTPKKNKHKRKKVKLAVLKYYKVEDSGKIRRLRRECPSKQCGAGVFMAAHHDRNYCGKCCVTYMFTKREEENYLIMAATQMKTPLNPRPYINELVGKKILVRLKWGMTYVGVLVSVDQYMNVQLGNAVEYIDEQNKGPLGEILIRCNNILYISGIDEVDEDEDAMA</sequence>
<protein>
    <recommendedName>
        <fullName evidence="10">Sm protein F</fullName>
    </recommendedName>
</protein>
<dbReference type="GO" id="GO:0000398">
    <property type="term" value="P:mRNA splicing, via spliceosome"/>
    <property type="evidence" value="ECO:0007669"/>
    <property type="project" value="InterPro"/>
</dbReference>
<dbReference type="EMBL" id="CAJOAX010000154">
    <property type="protein sequence ID" value="CAF3524106.1"/>
    <property type="molecule type" value="Genomic_DNA"/>
</dbReference>
<dbReference type="PROSITE" id="PS52002">
    <property type="entry name" value="SM"/>
    <property type="match status" value="1"/>
</dbReference>
<evidence type="ECO:0000259" key="13">
    <source>
        <dbReference type="PROSITE" id="PS52002"/>
    </source>
</evidence>
<evidence type="ECO:0000313" key="15">
    <source>
        <dbReference type="EMBL" id="CAF3608542.1"/>
    </source>
</evidence>
<dbReference type="InterPro" id="IPR002123">
    <property type="entry name" value="Plipid/glycerol_acylTrfase"/>
</dbReference>
<dbReference type="GO" id="GO:0003723">
    <property type="term" value="F:RNA binding"/>
    <property type="evidence" value="ECO:0007669"/>
    <property type="project" value="InterPro"/>
</dbReference>
<keyword evidence="6" id="KW-0862">Zinc</keyword>
<dbReference type="PROSITE" id="PS50053">
    <property type="entry name" value="UBIQUITIN_2"/>
    <property type="match status" value="1"/>
</dbReference>
<dbReference type="Pfam" id="PF01423">
    <property type="entry name" value="LSM"/>
    <property type="match status" value="1"/>
</dbReference>
<evidence type="ECO:0000256" key="1">
    <source>
        <dbReference type="ARBA" id="ARBA00008373"/>
    </source>
</evidence>
<dbReference type="GO" id="GO:0005783">
    <property type="term" value="C:endoplasmic reticulum"/>
    <property type="evidence" value="ECO:0007669"/>
    <property type="project" value="TreeGrafter"/>
</dbReference>
<keyword evidence="5" id="KW-0808">Transferase</keyword>
<dbReference type="Pfam" id="PF01553">
    <property type="entry name" value="Acyltransferase"/>
    <property type="match status" value="1"/>
</dbReference>
<dbReference type="PRINTS" id="PR00348">
    <property type="entry name" value="UBIQUITIN"/>
</dbReference>
<comment type="similarity">
    <text evidence="2">Belongs to the 1-acyl-sn-glycerol-3-phosphate acyltransferase family.</text>
</comment>
<name>A0A818NQA2_9BILA</name>
<keyword evidence="9" id="KW-0012">Acyltransferase</keyword>
<dbReference type="Gene3D" id="3.10.20.90">
    <property type="entry name" value="Phosphatidylinositol 3-kinase Catalytic Subunit, Chain A, domain 1"/>
    <property type="match status" value="1"/>
</dbReference>
<keyword evidence="4" id="KW-1017">Isopeptide bond</keyword>
<dbReference type="Pfam" id="PF16076">
    <property type="entry name" value="Acyltransf_C"/>
    <property type="match status" value="1"/>
</dbReference>
<evidence type="ECO:0000256" key="4">
    <source>
        <dbReference type="ARBA" id="ARBA00022499"/>
    </source>
</evidence>
<dbReference type="InterPro" id="IPR002906">
    <property type="entry name" value="Ribosomal_eS31"/>
</dbReference>
<evidence type="ECO:0000259" key="12">
    <source>
        <dbReference type="PROSITE" id="PS50053"/>
    </source>
</evidence>
<keyword evidence="8" id="KW-0687">Ribonucleoprotein</keyword>
<evidence type="ECO:0000256" key="7">
    <source>
        <dbReference type="ARBA" id="ARBA00022980"/>
    </source>
</evidence>
<dbReference type="InterPro" id="IPR029071">
    <property type="entry name" value="Ubiquitin-like_domsf"/>
</dbReference>
<evidence type="ECO:0000256" key="9">
    <source>
        <dbReference type="ARBA" id="ARBA00023315"/>
    </source>
</evidence>
<dbReference type="SUPFAM" id="SSF57829">
    <property type="entry name" value="Zn-binding ribosomal proteins"/>
    <property type="match status" value="1"/>
</dbReference>
<feature type="domain" description="Ubiquitin-like" evidence="12">
    <location>
        <begin position="349"/>
        <end position="424"/>
    </location>
</feature>
<gene>
    <name evidence="15" type="ORF">FNK824_LOCUS3788</name>
    <name evidence="14" type="ORF">OTI717_LOCUS2965</name>
</gene>
<evidence type="ECO:0000256" key="5">
    <source>
        <dbReference type="ARBA" id="ARBA00022679"/>
    </source>
</evidence>
<dbReference type="SUPFAM" id="SSF54236">
    <property type="entry name" value="Ubiquitin-like"/>
    <property type="match status" value="1"/>
</dbReference>
<dbReference type="AlphaFoldDB" id="A0A818NQA2"/>
<dbReference type="InterPro" id="IPR047575">
    <property type="entry name" value="Sm"/>
</dbReference>
<organism evidence="15 16">
    <name type="scientific">Rotaria sordida</name>
    <dbReference type="NCBI Taxonomy" id="392033"/>
    <lineage>
        <taxon>Eukaryota</taxon>
        <taxon>Metazoa</taxon>
        <taxon>Spiralia</taxon>
        <taxon>Gnathifera</taxon>
        <taxon>Rotifera</taxon>
        <taxon>Eurotatoria</taxon>
        <taxon>Bdelloidea</taxon>
        <taxon>Philodinida</taxon>
        <taxon>Philodinidae</taxon>
        <taxon>Rotaria</taxon>
    </lineage>
</organism>
<dbReference type="SMART" id="SM00651">
    <property type="entry name" value="Sm"/>
    <property type="match status" value="1"/>
</dbReference>
<dbReference type="SMART" id="SM00563">
    <property type="entry name" value="PlsC"/>
    <property type="match status" value="1"/>
</dbReference>
<dbReference type="SUPFAM" id="SSF69593">
    <property type="entry name" value="Glycerol-3-phosphate (1)-acyltransferase"/>
    <property type="match status" value="1"/>
</dbReference>
<dbReference type="GO" id="GO:0003735">
    <property type="term" value="F:structural constituent of ribosome"/>
    <property type="evidence" value="ECO:0007669"/>
    <property type="project" value="InterPro"/>
</dbReference>
<dbReference type="SMART" id="SM00213">
    <property type="entry name" value="UBQ"/>
    <property type="match status" value="1"/>
</dbReference>
<evidence type="ECO:0000256" key="2">
    <source>
        <dbReference type="ARBA" id="ARBA00008655"/>
    </source>
</evidence>
<dbReference type="Gene3D" id="6.20.50.150">
    <property type="match status" value="1"/>
</dbReference>
<evidence type="ECO:0000313" key="16">
    <source>
        <dbReference type="Proteomes" id="UP000663874"/>
    </source>
</evidence>
<feature type="transmembrane region" description="Helical" evidence="11">
    <location>
        <begin position="27"/>
        <end position="47"/>
    </location>
</feature>
<evidence type="ECO:0000256" key="8">
    <source>
        <dbReference type="ARBA" id="ARBA00023274"/>
    </source>
</evidence>
<proteinExistence type="inferred from homology"/>
<feature type="domain" description="Sm" evidence="13">
    <location>
        <begin position="519"/>
        <end position="591"/>
    </location>
</feature>
<dbReference type="GO" id="GO:0005681">
    <property type="term" value="C:spliceosomal complex"/>
    <property type="evidence" value="ECO:0007669"/>
    <property type="project" value="InterPro"/>
</dbReference>
<evidence type="ECO:0000256" key="6">
    <source>
        <dbReference type="ARBA" id="ARBA00022833"/>
    </source>
</evidence>
<comment type="similarity">
    <text evidence="3">In the C-terminal section; belongs to the eukaryotic ribosomal protein eS31 family.</text>
</comment>
<dbReference type="InterPro" id="IPR019956">
    <property type="entry name" value="Ubiquitin_dom"/>
</dbReference>
<evidence type="ECO:0000313" key="14">
    <source>
        <dbReference type="EMBL" id="CAF3524106.1"/>
    </source>
</evidence>
<dbReference type="InterPro" id="IPR011332">
    <property type="entry name" value="Ribosomal_zn-bd"/>
</dbReference>
<dbReference type="InterPro" id="IPR001163">
    <property type="entry name" value="Sm_dom_euk/arc"/>
</dbReference>
<dbReference type="Pfam" id="PF01599">
    <property type="entry name" value="Ribosomal_S27"/>
    <property type="match status" value="1"/>
</dbReference>
<dbReference type="SUPFAM" id="SSF50182">
    <property type="entry name" value="Sm-like ribonucleoproteins"/>
    <property type="match status" value="1"/>
</dbReference>
<dbReference type="Pfam" id="PF00240">
    <property type="entry name" value="ubiquitin"/>
    <property type="match status" value="1"/>
</dbReference>
<evidence type="ECO:0000256" key="3">
    <source>
        <dbReference type="ARBA" id="ARBA00009891"/>
    </source>
</evidence>
<dbReference type="EMBL" id="CAJOBE010000263">
    <property type="protein sequence ID" value="CAF3608542.1"/>
    <property type="molecule type" value="Genomic_DNA"/>
</dbReference>
<dbReference type="GO" id="GO:0016746">
    <property type="term" value="F:acyltransferase activity"/>
    <property type="evidence" value="ECO:0007669"/>
    <property type="project" value="UniProtKB-KW"/>
</dbReference>
<dbReference type="Gene3D" id="2.30.30.100">
    <property type="match status" value="1"/>
</dbReference>
<dbReference type="SMART" id="SM01402">
    <property type="entry name" value="Ribosomal_S27"/>
    <property type="match status" value="1"/>
</dbReference>
<accession>A0A818NQA2</accession>
<dbReference type="InterPro" id="IPR034100">
    <property type="entry name" value="Sm_F"/>
</dbReference>
<evidence type="ECO:0000256" key="11">
    <source>
        <dbReference type="SAM" id="Phobius"/>
    </source>
</evidence>
<evidence type="ECO:0000256" key="10">
    <source>
        <dbReference type="ARBA" id="ARBA00030144"/>
    </source>
</evidence>
<dbReference type="GO" id="GO:0036149">
    <property type="term" value="P:phosphatidylinositol acyl-chain remodeling"/>
    <property type="evidence" value="ECO:0007669"/>
    <property type="project" value="TreeGrafter"/>
</dbReference>
<dbReference type="Proteomes" id="UP000663823">
    <property type="component" value="Unassembled WGS sequence"/>
</dbReference>
<keyword evidence="11" id="KW-0812">Transmembrane</keyword>
<feature type="transmembrane region" description="Helical" evidence="11">
    <location>
        <begin position="300"/>
        <end position="319"/>
    </location>
</feature>
<reference evidence="15" key="1">
    <citation type="submission" date="2021-02" db="EMBL/GenBank/DDBJ databases">
        <authorList>
            <person name="Nowell W R."/>
        </authorList>
    </citation>
    <scope>NUCLEOTIDE SEQUENCE</scope>
</reference>
<dbReference type="InterPro" id="IPR010920">
    <property type="entry name" value="LSM_dom_sf"/>
</dbReference>
<dbReference type="InterPro" id="IPR038582">
    <property type="entry name" value="Ribosomal_eS31_euk-type_sf"/>
</dbReference>
<keyword evidence="11" id="KW-1133">Transmembrane helix</keyword>
<dbReference type="CDD" id="cd01722">
    <property type="entry name" value="Sm_F"/>
    <property type="match status" value="1"/>
</dbReference>
<dbReference type="PANTHER" id="PTHR10983:SF16">
    <property type="entry name" value="LYSOCARDIOLIPIN ACYLTRANSFERASE 1"/>
    <property type="match status" value="1"/>
</dbReference>
<keyword evidence="7" id="KW-0689">Ribosomal protein</keyword>
<dbReference type="GO" id="GO:0005840">
    <property type="term" value="C:ribosome"/>
    <property type="evidence" value="ECO:0007669"/>
    <property type="project" value="UniProtKB-KW"/>
</dbReference>
<dbReference type="GO" id="GO:0006412">
    <property type="term" value="P:translation"/>
    <property type="evidence" value="ECO:0007669"/>
    <property type="project" value="InterPro"/>
</dbReference>
<keyword evidence="11" id="KW-0472">Membrane</keyword>